<keyword evidence="6 10" id="KW-1133">Transmembrane helix</keyword>
<evidence type="ECO:0000256" key="6">
    <source>
        <dbReference type="ARBA" id="ARBA00022989"/>
    </source>
</evidence>
<evidence type="ECO:0000256" key="3">
    <source>
        <dbReference type="ARBA" id="ARBA00022679"/>
    </source>
</evidence>
<dbReference type="InterPro" id="IPR002076">
    <property type="entry name" value="ELO_fam"/>
</dbReference>
<dbReference type="Pfam" id="PF01151">
    <property type="entry name" value="ELO"/>
    <property type="match status" value="1"/>
</dbReference>
<dbReference type="EMBL" id="CAXLJM020000028">
    <property type="protein sequence ID" value="CAL8097165.1"/>
    <property type="molecule type" value="Genomic_DNA"/>
</dbReference>
<evidence type="ECO:0000256" key="4">
    <source>
        <dbReference type="ARBA" id="ARBA00022692"/>
    </source>
</evidence>
<evidence type="ECO:0000313" key="11">
    <source>
        <dbReference type="EMBL" id="CAL8097165.1"/>
    </source>
</evidence>
<protein>
    <recommendedName>
        <fullName evidence="10">Elongation of very long chain fatty acids protein</fullName>
        <ecNumber evidence="10">2.3.1.199</ecNumber>
    </recommendedName>
    <alternativeName>
        <fullName evidence="10">Very-long-chain 3-oxoacyl-CoA synthase</fullName>
    </alternativeName>
</protein>
<sequence length="120" mass="14199">MAEQGNNVTYIRWEFQHPPAFQPYWFEQIDYDAWKHYAAVNWTFSYYASVLYLILIFSLKYVMKDRAAVNLRRPLILWNFSLAIFSSMGFLRTGQELLSLLLMTGGFHKSICSRLEDLTL</sequence>
<comment type="catalytic activity">
    <reaction evidence="10">
        <text>a very-long-chain acyl-CoA + malonyl-CoA + H(+) = a very-long-chain 3-oxoacyl-CoA + CO2 + CoA</text>
        <dbReference type="Rhea" id="RHEA:32727"/>
        <dbReference type="ChEBI" id="CHEBI:15378"/>
        <dbReference type="ChEBI" id="CHEBI:16526"/>
        <dbReference type="ChEBI" id="CHEBI:57287"/>
        <dbReference type="ChEBI" id="CHEBI:57384"/>
        <dbReference type="ChEBI" id="CHEBI:90725"/>
        <dbReference type="ChEBI" id="CHEBI:90736"/>
        <dbReference type="EC" id="2.3.1.199"/>
    </reaction>
</comment>
<organism evidence="11 12">
    <name type="scientific">Orchesella dallaii</name>
    <dbReference type="NCBI Taxonomy" id="48710"/>
    <lineage>
        <taxon>Eukaryota</taxon>
        <taxon>Metazoa</taxon>
        <taxon>Ecdysozoa</taxon>
        <taxon>Arthropoda</taxon>
        <taxon>Hexapoda</taxon>
        <taxon>Collembola</taxon>
        <taxon>Entomobryomorpha</taxon>
        <taxon>Entomobryoidea</taxon>
        <taxon>Orchesellidae</taxon>
        <taxon>Orchesellinae</taxon>
        <taxon>Orchesella</taxon>
    </lineage>
</organism>
<keyword evidence="8 10" id="KW-0472">Membrane</keyword>
<keyword evidence="7 10" id="KW-0443">Lipid metabolism</keyword>
<keyword evidence="9 10" id="KW-0275">Fatty acid biosynthesis</keyword>
<comment type="caution">
    <text evidence="10">Lacks conserved residue(s) required for the propagation of feature annotation.</text>
</comment>
<keyword evidence="12" id="KW-1185">Reference proteome</keyword>
<comment type="similarity">
    <text evidence="10">Belongs to the ELO family.</text>
</comment>
<dbReference type="Proteomes" id="UP001642540">
    <property type="component" value="Unassembled WGS sequence"/>
</dbReference>
<proteinExistence type="inferred from homology"/>
<reference evidence="11 12" key="1">
    <citation type="submission" date="2024-08" db="EMBL/GenBank/DDBJ databases">
        <authorList>
            <person name="Cucini C."/>
            <person name="Frati F."/>
        </authorList>
    </citation>
    <scope>NUCLEOTIDE SEQUENCE [LARGE SCALE GENOMIC DNA]</scope>
</reference>
<keyword evidence="2 10" id="KW-0444">Lipid biosynthesis</keyword>
<dbReference type="PANTHER" id="PTHR11157:SF17">
    <property type="entry name" value="ELONGATION OF VERY LONG CHAIN FATTY ACIDS PROTEIN 6"/>
    <property type="match status" value="1"/>
</dbReference>
<comment type="subcellular location">
    <subcellularLocation>
        <location evidence="1">Membrane</location>
        <topology evidence="1">Multi-pass membrane protein</topology>
    </subcellularLocation>
</comment>
<feature type="transmembrane region" description="Helical" evidence="10">
    <location>
        <begin position="44"/>
        <end position="63"/>
    </location>
</feature>
<name>A0ABP1QBL4_9HEXA</name>
<keyword evidence="4 10" id="KW-0812">Transmembrane</keyword>
<evidence type="ECO:0000256" key="8">
    <source>
        <dbReference type="ARBA" id="ARBA00023136"/>
    </source>
</evidence>
<evidence type="ECO:0000256" key="2">
    <source>
        <dbReference type="ARBA" id="ARBA00022516"/>
    </source>
</evidence>
<evidence type="ECO:0000256" key="9">
    <source>
        <dbReference type="ARBA" id="ARBA00023160"/>
    </source>
</evidence>
<evidence type="ECO:0000256" key="10">
    <source>
        <dbReference type="RuleBase" id="RU361115"/>
    </source>
</evidence>
<evidence type="ECO:0000256" key="1">
    <source>
        <dbReference type="ARBA" id="ARBA00004141"/>
    </source>
</evidence>
<dbReference type="PANTHER" id="PTHR11157">
    <property type="entry name" value="FATTY ACID ACYL TRANSFERASE-RELATED"/>
    <property type="match status" value="1"/>
</dbReference>
<evidence type="ECO:0000313" key="12">
    <source>
        <dbReference type="Proteomes" id="UP001642540"/>
    </source>
</evidence>
<keyword evidence="5 10" id="KW-0276">Fatty acid metabolism</keyword>
<accession>A0ABP1QBL4</accession>
<evidence type="ECO:0000256" key="7">
    <source>
        <dbReference type="ARBA" id="ARBA00023098"/>
    </source>
</evidence>
<keyword evidence="3 10" id="KW-0808">Transferase</keyword>
<dbReference type="EC" id="2.3.1.199" evidence="10"/>
<comment type="caution">
    <text evidence="11">The sequence shown here is derived from an EMBL/GenBank/DDBJ whole genome shotgun (WGS) entry which is preliminary data.</text>
</comment>
<evidence type="ECO:0000256" key="5">
    <source>
        <dbReference type="ARBA" id="ARBA00022832"/>
    </source>
</evidence>
<feature type="transmembrane region" description="Helical" evidence="10">
    <location>
        <begin position="75"/>
        <end position="93"/>
    </location>
</feature>
<gene>
    <name evidence="11" type="ORF">ODALV1_LOCUS9569</name>
</gene>